<dbReference type="AlphaFoldDB" id="A0A915AGN6"/>
<evidence type="ECO:0000313" key="2">
    <source>
        <dbReference type="WBParaSite" id="PgR008_g043_t01"/>
    </source>
</evidence>
<sequence>RYGASPFEPRMEPITLFFIPSPPVSCSLSPASALLVLTIHFRCLTNAGQHYRLQRSPLGVIITVCHVTENRPILWLNEMSQTNDKRFALKFIPSSLIALNHLFHLSNILECKRKYSNLL</sequence>
<organism evidence="1 2">
    <name type="scientific">Parascaris univalens</name>
    <name type="common">Nematode worm</name>
    <dbReference type="NCBI Taxonomy" id="6257"/>
    <lineage>
        <taxon>Eukaryota</taxon>
        <taxon>Metazoa</taxon>
        <taxon>Ecdysozoa</taxon>
        <taxon>Nematoda</taxon>
        <taxon>Chromadorea</taxon>
        <taxon>Rhabditida</taxon>
        <taxon>Spirurina</taxon>
        <taxon>Ascaridomorpha</taxon>
        <taxon>Ascaridoidea</taxon>
        <taxon>Ascarididae</taxon>
        <taxon>Parascaris</taxon>
    </lineage>
</organism>
<reference evidence="2" key="1">
    <citation type="submission" date="2022-11" db="UniProtKB">
        <authorList>
            <consortium name="WormBaseParasite"/>
        </authorList>
    </citation>
    <scope>IDENTIFICATION</scope>
</reference>
<dbReference type="Proteomes" id="UP000887569">
    <property type="component" value="Unplaced"/>
</dbReference>
<name>A0A915AGN6_PARUN</name>
<accession>A0A915AGN6</accession>
<keyword evidence="1" id="KW-1185">Reference proteome</keyword>
<evidence type="ECO:0000313" key="1">
    <source>
        <dbReference type="Proteomes" id="UP000887569"/>
    </source>
</evidence>
<dbReference type="WBParaSite" id="PgR008_g043_t01">
    <property type="protein sequence ID" value="PgR008_g043_t01"/>
    <property type="gene ID" value="PgR008_g043"/>
</dbReference>
<proteinExistence type="predicted"/>
<protein>
    <submittedName>
        <fullName evidence="2">Uncharacterized protein</fullName>
    </submittedName>
</protein>